<keyword evidence="8 13" id="KW-0129">CBS domain</keyword>
<evidence type="ECO:0000256" key="16">
    <source>
        <dbReference type="SAM" id="SignalP"/>
    </source>
</evidence>
<dbReference type="Gene3D" id="3.30.465.10">
    <property type="match status" value="1"/>
</dbReference>
<keyword evidence="7 14" id="KW-1133">Transmembrane helix</keyword>
<evidence type="ECO:0000256" key="3">
    <source>
        <dbReference type="ARBA" id="ARBA00022475"/>
    </source>
</evidence>
<dbReference type="Pfam" id="PF01595">
    <property type="entry name" value="CNNM"/>
    <property type="match status" value="1"/>
</dbReference>
<comment type="caution">
    <text evidence="19">The sequence shown here is derived from an EMBL/GenBank/DDBJ whole genome shotgun (WGS) entry which is preliminary data.</text>
</comment>
<evidence type="ECO:0000256" key="8">
    <source>
        <dbReference type="ARBA" id="ARBA00023122"/>
    </source>
</evidence>
<dbReference type="InterPro" id="IPR044751">
    <property type="entry name" value="Ion_transp-like_CBS"/>
</dbReference>
<organism evidence="19 20">
    <name type="scientific">Giesbergeria sinuosa</name>
    <dbReference type="NCBI Taxonomy" id="80883"/>
    <lineage>
        <taxon>Bacteria</taxon>
        <taxon>Pseudomonadati</taxon>
        <taxon>Pseudomonadota</taxon>
        <taxon>Betaproteobacteria</taxon>
        <taxon>Burkholderiales</taxon>
        <taxon>Comamonadaceae</taxon>
        <taxon>Giesbergeria</taxon>
    </lineage>
</organism>
<comment type="similarity">
    <text evidence="11">Belongs to the UPF0053 family. PaeA subfamily.</text>
</comment>
<evidence type="ECO:0000259" key="18">
    <source>
        <dbReference type="PROSITE" id="PS51846"/>
    </source>
</evidence>
<evidence type="ECO:0000256" key="7">
    <source>
        <dbReference type="ARBA" id="ARBA00022989"/>
    </source>
</evidence>
<evidence type="ECO:0000313" key="20">
    <source>
        <dbReference type="Proteomes" id="UP001596001"/>
    </source>
</evidence>
<dbReference type="SMART" id="SM01091">
    <property type="entry name" value="CorC_HlyC"/>
    <property type="match status" value="1"/>
</dbReference>
<keyword evidence="3" id="KW-1003">Cell membrane</keyword>
<dbReference type="PROSITE" id="PS51371">
    <property type="entry name" value="CBS"/>
    <property type="match status" value="1"/>
</dbReference>
<dbReference type="Pfam" id="PF03471">
    <property type="entry name" value="CorC_HlyC"/>
    <property type="match status" value="1"/>
</dbReference>
<protein>
    <recommendedName>
        <fullName evidence="12">Polyamine export protein</fullName>
    </recommendedName>
</protein>
<gene>
    <name evidence="19" type="ORF">ACFO6X_01340</name>
</gene>
<keyword evidence="9 14" id="KW-0472">Membrane</keyword>
<comment type="subcellular location">
    <subcellularLocation>
        <location evidence="1">Cell inner membrane</location>
        <topology evidence="1">Multi-pass membrane protein</topology>
    </subcellularLocation>
</comment>
<dbReference type="InterPro" id="IPR046342">
    <property type="entry name" value="CBS_dom_sf"/>
</dbReference>
<evidence type="ECO:0000256" key="14">
    <source>
        <dbReference type="PROSITE-ProRule" id="PRU01193"/>
    </source>
</evidence>
<keyword evidence="20" id="KW-1185">Reference proteome</keyword>
<evidence type="ECO:0000256" key="2">
    <source>
        <dbReference type="ARBA" id="ARBA00022448"/>
    </source>
</evidence>
<feature type="chain" id="PRO_5046831688" description="Polyamine export protein" evidence="16">
    <location>
        <begin position="21"/>
        <end position="442"/>
    </location>
</feature>
<dbReference type="Proteomes" id="UP001596001">
    <property type="component" value="Unassembled WGS sequence"/>
</dbReference>
<dbReference type="RefSeq" id="WP_382429274.1">
    <property type="nucleotide sequence ID" value="NZ_JBHSHJ010000001.1"/>
</dbReference>
<evidence type="ECO:0000256" key="10">
    <source>
        <dbReference type="ARBA" id="ARBA00037177"/>
    </source>
</evidence>
<evidence type="ECO:0000259" key="17">
    <source>
        <dbReference type="PROSITE" id="PS51371"/>
    </source>
</evidence>
<sequence length="442" mass="49199">MIYHLLFIAALIATSAFFSAAEISLAASRRLRLRQMADDGDARAARVLRTQEQPGDYFTVVQIGQNAVAILGGIVGEGALSPYLTDFFGWWLPMPAAQTAGFLSSFLLITSLFILLSDLLPKRLGMAEPERLALRLHRPMLLWMALLRPLVWFYSRCADALFRLLGLSSLRDDRITSDDILAMMEAGTKAGVLAASEQQVITNVFELGTRMVSSAMSQRERISFFRRDESDAVIRLRIAAEPFSTYPVCEGDIDHVVGYVDAKDLFQRVLNNQPISLQDDSLVRKVLIMPDRLTLAEVLSQFRLAHEDFAVIVNEYSLVVGVVTLNDVMSTVMGDLVSPFDEEQIVQRDADSWLIDGITPIGDVLRVLNLDELPHAGDYETLAGFLMVMLRRVPRRTDSVSCAGYKFEVLDVDSYRIDQVMVSRLGSTDSAALPTQSPEPVR</sequence>
<evidence type="ECO:0000256" key="4">
    <source>
        <dbReference type="ARBA" id="ARBA00022519"/>
    </source>
</evidence>
<evidence type="ECO:0000256" key="15">
    <source>
        <dbReference type="SAM" id="Phobius"/>
    </source>
</evidence>
<dbReference type="PANTHER" id="PTHR22777:SF16">
    <property type="entry name" value="POLYAMINE EXPORT PROTEIN"/>
    <property type="match status" value="1"/>
</dbReference>
<evidence type="ECO:0000256" key="9">
    <source>
        <dbReference type="ARBA" id="ARBA00023136"/>
    </source>
</evidence>
<evidence type="ECO:0000313" key="19">
    <source>
        <dbReference type="EMBL" id="MFC4787640.1"/>
    </source>
</evidence>
<reference evidence="20" key="1">
    <citation type="journal article" date="2019" name="Int. J. Syst. Evol. Microbiol.">
        <title>The Global Catalogue of Microorganisms (GCM) 10K type strain sequencing project: providing services to taxonomists for standard genome sequencing and annotation.</title>
        <authorList>
            <consortium name="The Broad Institute Genomics Platform"/>
            <consortium name="The Broad Institute Genome Sequencing Center for Infectious Disease"/>
            <person name="Wu L."/>
            <person name="Ma J."/>
        </authorList>
    </citation>
    <scope>NUCLEOTIDE SEQUENCE [LARGE SCALE GENOMIC DNA]</scope>
    <source>
        <strain evidence="20">CCUG 49452</strain>
    </source>
</reference>
<dbReference type="InterPro" id="IPR036318">
    <property type="entry name" value="FAD-bd_PCMH-like_sf"/>
</dbReference>
<dbReference type="InterPro" id="IPR016169">
    <property type="entry name" value="FAD-bd_PCMH_sub2"/>
</dbReference>
<feature type="signal peptide" evidence="16">
    <location>
        <begin position="1"/>
        <end position="20"/>
    </location>
</feature>
<dbReference type="SUPFAM" id="SSF54631">
    <property type="entry name" value="CBS-domain pair"/>
    <property type="match status" value="1"/>
</dbReference>
<dbReference type="InterPro" id="IPR005170">
    <property type="entry name" value="Transptr-assoc_dom"/>
</dbReference>
<proteinExistence type="inferred from homology"/>
<evidence type="ECO:0000256" key="6">
    <source>
        <dbReference type="ARBA" id="ARBA00022737"/>
    </source>
</evidence>
<comment type="function">
    <text evidence="10">Involved in cadaverine and putrescine tolerance in stationary phase. May facilitate the efflux of both cadaverine and putrescine from the cytoplasm, reducing potentially toxic levels under certain stress conditions.</text>
</comment>
<evidence type="ECO:0000256" key="13">
    <source>
        <dbReference type="PROSITE-ProRule" id="PRU00703"/>
    </source>
</evidence>
<name>A0ABV9QD97_9BURK</name>
<keyword evidence="4" id="KW-0997">Cell inner membrane</keyword>
<keyword evidence="16" id="KW-0732">Signal</keyword>
<dbReference type="SUPFAM" id="SSF56176">
    <property type="entry name" value="FAD-binding/transporter-associated domain-like"/>
    <property type="match status" value="1"/>
</dbReference>
<dbReference type="PROSITE" id="PS51846">
    <property type="entry name" value="CNNM"/>
    <property type="match status" value="1"/>
</dbReference>
<feature type="domain" description="CBS" evidence="17">
    <location>
        <begin position="282"/>
        <end position="342"/>
    </location>
</feature>
<dbReference type="EMBL" id="JBHSHJ010000001">
    <property type="protein sequence ID" value="MFC4787640.1"/>
    <property type="molecule type" value="Genomic_DNA"/>
</dbReference>
<dbReference type="Gene3D" id="3.10.580.10">
    <property type="entry name" value="CBS-domain"/>
    <property type="match status" value="1"/>
</dbReference>
<feature type="domain" description="CNNM transmembrane" evidence="18">
    <location>
        <begin position="1"/>
        <end position="197"/>
    </location>
</feature>
<keyword evidence="5 14" id="KW-0812">Transmembrane</keyword>
<evidence type="ECO:0000256" key="1">
    <source>
        <dbReference type="ARBA" id="ARBA00004429"/>
    </source>
</evidence>
<accession>A0ABV9QD97</accession>
<dbReference type="PANTHER" id="PTHR22777">
    <property type="entry name" value="HEMOLYSIN-RELATED"/>
    <property type="match status" value="1"/>
</dbReference>
<evidence type="ECO:0000256" key="12">
    <source>
        <dbReference type="ARBA" id="ARBA00039818"/>
    </source>
</evidence>
<feature type="transmembrane region" description="Helical" evidence="15">
    <location>
        <begin position="96"/>
        <end position="116"/>
    </location>
</feature>
<keyword evidence="6" id="KW-0677">Repeat</keyword>
<dbReference type="InterPro" id="IPR002550">
    <property type="entry name" value="CNNM"/>
</dbReference>
<evidence type="ECO:0000256" key="11">
    <source>
        <dbReference type="ARBA" id="ARBA00038280"/>
    </source>
</evidence>
<keyword evidence="2" id="KW-0813">Transport</keyword>
<evidence type="ECO:0000256" key="5">
    <source>
        <dbReference type="ARBA" id="ARBA00022692"/>
    </source>
</evidence>
<dbReference type="CDD" id="cd04590">
    <property type="entry name" value="CBS_pair_CorC_HlyC_assoc"/>
    <property type="match status" value="1"/>
</dbReference>
<dbReference type="InterPro" id="IPR000644">
    <property type="entry name" value="CBS_dom"/>
</dbReference>